<comment type="caution">
    <text evidence="1">The sequence shown here is derived from an EMBL/GenBank/DDBJ whole genome shotgun (WGS) entry which is preliminary data.</text>
</comment>
<reference evidence="1" key="2">
    <citation type="submission" date="2020-09" db="EMBL/GenBank/DDBJ databases">
        <authorList>
            <person name="Sun Q."/>
            <person name="Ohkuma M."/>
        </authorList>
    </citation>
    <scope>NUCLEOTIDE SEQUENCE</scope>
    <source>
        <strain evidence="1">JCM 4790</strain>
    </source>
</reference>
<organism evidence="1 2">
    <name type="scientific">Streptomyces minutiscleroticus</name>
    <dbReference type="NCBI Taxonomy" id="68238"/>
    <lineage>
        <taxon>Bacteria</taxon>
        <taxon>Bacillati</taxon>
        <taxon>Actinomycetota</taxon>
        <taxon>Actinomycetes</taxon>
        <taxon>Kitasatosporales</taxon>
        <taxon>Streptomycetaceae</taxon>
        <taxon>Streptomyces</taxon>
    </lineage>
</organism>
<dbReference type="AlphaFoldDB" id="A0A918P0U1"/>
<keyword evidence="2" id="KW-1185">Reference proteome</keyword>
<dbReference type="RefSeq" id="WP_190194671.1">
    <property type="nucleotide sequence ID" value="NZ_BMVU01000074.1"/>
</dbReference>
<dbReference type="EMBL" id="BMVU01000074">
    <property type="protein sequence ID" value="GGY10677.1"/>
    <property type="molecule type" value="Genomic_DNA"/>
</dbReference>
<evidence type="ECO:0000313" key="2">
    <source>
        <dbReference type="Proteomes" id="UP000619244"/>
    </source>
</evidence>
<accession>A0A918P0U1</accession>
<reference evidence="1" key="1">
    <citation type="journal article" date="2014" name="Int. J. Syst. Evol. Microbiol.">
        <title>Complete genome sequence of Corynebacterium casei LMG S-19264T (=DSM 44701T), isolated from a smear-ripened cheese.</title>
        <authorList>
            <consortium name="US DOE Joint Genome Institute (JGI-PGF)"/>
            <person name="Walter F."/>
            <person name="Albersmeier A."/>
            <person name="Kalinowski J."/>
            <person name="Ruckert C."/>
        </authorList>
    </citation>
    <scope>NUCLEOTIDE SEQUENCE</scope>
    <source>
        <strain evidence="1">JCM 4790</strain>
    </source>
</reference>
<evidence type="ECO:0000313" key="1">
    <source>
        <dbReference type="EMBL" id="GGY10677.1"/>
    </source>
</evidence>
<gene>
    <name evidence="1" type="ORF">GCM10010358_73980</name>
</gene>
<dbReference type="Proteomes" id="UP000619244">
    <property type="component" value="Unassembled WGS sequence"/>
</dbReference>
<name>A0A918P0U1_9ACTN</name>
<proteinExistence type="predicted"/>
<sequence length="59" mass="6585">MWRISSGHVHGHAYSRLLNIDRVHLQTTGNGQTWTRTKSFLEAIGAQAAACVLLTDHAW</sequence>
<protein>
    <submittedName>
        <fullName evidence="1">Uncharacterized protein</fullName>
    </submittedName>
</protein>